<dbReference type="Pfam" id="PF00768">
    <property type="entry name" value="Peptidase_S11"/>
    <property type="match status" value="1"/>
</dbReference>
<dbReference type="Gene3D" id="3.40.710.10">
    <property type="entry name" value="DD-peptidase/beta-lactamase superfamily"/>
    <property type="match status" value="1"/>
</dbReference>
<dbReference type="PRINTS" id="PR00725">
    <property type="entry name" value="DADACBPTASE1"/>
</dbReference>
<dbReference type="GO" id="GO:0008360">
    <property type="term" value="P:regulation of cell shape"/>
    <property type="evidence" value="ECO:0007669"/>
    <property type="project" value="UniProtKB-KW"/>
</dbReference>
<evidence type="ECO:0000313" key="11">
    <source>
        <dbReference type="EMBL" id="CEN55231.1"/>
    </source>
</evidence>
<keyword evidence="6" id="KW-0961">Cell wall biogenesis/degradation</keyword>
<keyword evidence="12" id="KW-1185">Reference proteome</keyword>
<protein>
    <submittedName>
        <fullName evidence="11">Peptidase S11 D-alanyl-D-alanine carboxypeptidase 1</fullName>
    </submittedName>
</protein>
<evidence type="ECO:0000256" key="5">
    <source>
        <dbReference type="ARBA" id="ARBA00022984"/>
    </source>
</evidence>
<keyword evidence="2" id="KW-0732">Signal</keyword>
<dbReference type="GO" id="GO:0071555">
    <property type="term" value="P:cell wall organization"/>
    <property type="evidence" value="ECO:0007669"/>
    <property type="project" value="UniProtKB-KW"/>
</dbReference>
<keyword evidence="5" id="KW-0573">Peptidoglycan synthesis</keyword>
<evidence type="ECO:0000256" key="8">
    <source>
        <dbReference type="PIRSR" id="PIRSR618044-2"/>
    </source>
</evidence>
<dbReference type="InterPro" id="IPR018044">
    <property type="entry name" value="Peptidase_S11"/>
</dbReference>
<keyword evidence="11" id="KW-0121">Carboxypeptidase</keyword>
<dbReference type="NCBIfam" id="NF008668">
    <property type="entry name" value="PRK11669.1"/>
    <property type="match status" value="1"/>
</dbReference>
<evidence type="ECO:0000256" key="4">
    <source>
        <dbReference type="ARBA" id="ARBA00022960"/>
    </source>
</evidence>
<evidence type="ECO:0000256" key="6">
    <source>
        <dbReference type="ARBA" id="ARBA00023316"/>
    </source>
</evidence>
<accession>A0A0B7IXT3</accession>
<feature type="active site" description="Acyl-ester intermediate" evidence="7">
    <location>
        <position position="142"/>
    </location>
</feature>
<name>A0A0B7IXT3_9PROT</name>
<dbReference type="KEGG" id="mbac:BN1209_0177"/>
<dbReference type="Proteomes" id="UP000056322">
    <property type="component" value="Chromosome 1"/>
</dbReference>
<dbReference type="GO" id="GO:0009252">
    <property type="term" value="P:peptidoglycan biosynthetic process"/>
    <property type="evidence" value="ECO:0007669"/>
    <property type="project" value="UniProtKB-KW"/>
</dbReference>
<comment type="similarity">
    <text evidence="1 9">Belongs to the peptidase S11 family.</text>
</comment>
<dbReference type="GO" id="GO:0009002">
    <property type="term" value="F:serine-type D-Ala-D-Ala carboxypeptidase activity"/>
    <property type="evidence" value="ECO:0007669"/>
    <property type="project" value="InterPro"/>
</dbReference>
<evidence type="ECO:0000259" key="10">
    <source>
        <dbReference type="Pfam" id="PF00768"/>
    </source>
</evidence>
<keyword evidence="4" id="KW-0133">Cell shape</keyword>
<evidence type="ECO:0000256" key="1">
    <source>
        <dbReference type="ARBA" id="ARBA00007164"/>
    </source>
</evidence>
<evidence type="ECO:0000256" key="7">
    <source>
        <dbReference type="PIRSR" id="PIRSR618044-1"/>
    </source>
</evidence>
<dbReference type="PANTHER" id="PTHR21581">
    <property type="entry name" value="D-ALANYL-D-ALANINE CARBOXYPEPTIDASE"/>
    <property type="match status" value="1"/>
</dbReference>
<dbReference type="InterPro" id="IPR001967">
    <property type="entry name" value="Peptidase_S11_N"/>
</dbReference>
<dbReference type="InterPro" id="IPR012338">
    <property type="entry name" value="Beta-lactam/transpept-like"/>
</dbReference>
<gene>
    <name evidence="11" type="ORF">BN1209_0177</name>
</gene>
<dbReference type="AlphaFoldDB" id="A0A0B7IXT3"/>
<dbReference type="PANTHER" id="PTHR21581:SF26">
    <property type="entry name" value="D-ALANYL-D-ALANINE ENDOPEPTIDASE"/>
    <property type="match status" value="1"/>
</dbReference>
<feature type="active site" description="Proton acceptor" evidence="7">
    <location>
        <position position="145"/>
    </location>
</feature>
<evidence type="ECO:0000256" key="3">
    <source>
        <dbReference type="ARBA" id="ARBA00022801"/>
    </source>
</evidence>
<keyword evidence="3" id="KW-0378">Hydrolase</keyword>
<dbReference type="HOGENOM" id="CLU_027070_0_3_4"/>
<evidence type="ECO:0000313" key="12">
    <source>
        <dbReference type="Proteomes" id="UP000056322"/>
    </source>
</evidence>
<proteinExistence type="inferred from homology"/>
<feature type="binding site" evidence="8">
    <location>
        <position position="308"/>
    </location>
    <ligand>
        <name>substrate</name>
    </ligand>
</feature>
<dbReference type="EMBL" id="LN794158">
    <property type="protein sequence ID" value="CEN55231.1"/>
    <property type="molecule type" value="Genomic_DNA"/>
</dbReference>
<organism evidence="11 12">
    <name type="scientific">Candidatus Methylopumilus turicensis</name>
    <dbReference type="NCBI Taxonomy" id="1581680"/>
    <lineage>
        <taxon>Bacteria</taxon>
        <taxon>Pseudomonadati</taxon>
        <taxon>Pseudomonadota</taxon>
        <taxon>Betaproteobacteria</taxon>
        <taxon>Nitrosomonadales</taxon>
        <taxon>Methylophilaceae</taxon>
        <taxon>Candidatus Methylopumilus</taxon>
    </lineage>
</organism>
<sequence length="364" mass="39925">MTNQHNLVNIVKDLTNRGHPMTSKIIAFSLVLLMALPFSTVEASTKKNQHRVHHQLDAKTHAISKSQKPIVSSKKRFASHKKLLASNKKYFQKASLNSQFNQESVTAAGEPQLASAKALVMDQATGEIIFAKNINTQTPIASVTKLMTAMVMLDAHQPMDEVLEVTDADVDMFKGSSSKLPVGSQLTRAELLHMAVMSSENRAASALGRNYPGGIHGFVAAMNEKARALGMTNSHFVDSTGLHSENISTAADLSKMVRAAYSYPQIRQVSTSASHEFNVHGYRNPVNFSNTNLLVRNNSQKWVIGLSKTGYISEAGRCLVMQAEISGKSVVLVFLDSMGKFSRIGDAERIRKWMEARNFSPSMS</sequence>
<reference evidence="12" key="1">
    <citation type="submission" date="2014-12" db="EMBL/GenBank/DDBJ databases">
        <authorList>
            <person name="Salcher M.M."/>
        </authorList>
    </citation>
    <scope>NUCLEOTIDE SEQUENCE [LARGE SCALE GENOMIC DNA]</scope>
    <source>
        <strain evidence="12">MMS-10A-171</strain>
    </source>
</reference>
<feature type="active site" evidence="7">
    <location>
        <position position="199"/>
    </location>
</feature>
<evidence type="ECO:0000256" key="2">
    <source>
        <dbReference type="ARBA" id="ARBA00022729"/>
    </source>
</evidence>
<dbReference type="SUPFAM" id="SSF56601">
    <property type="entry name" value="beta-lactamase/transpeptidase-like"/>
    <property type="match status" value="1"/>
</dbReference>
<keyword evidence="11" id="KW-0645">Protease</keyword>
<feature type="domain" description="Peptidase S11 D-alanyl-D-alanine carboxypeptidase A N-terminal" evidence="10">
    <location>
        <begin position="106"/>
        <end position="337"/>
    </location>
</feature>
<evidence type="ECO:0000256" key="9">
    <source>
        <dbReference type="RuleBase" id="RU004016"/>
    </source>
</evidence>
<dbReference type="GO" id="GO:0006508">
    <property type="term" value="P:proteolysis"/>
    <property type="evidence" value="ECO:0007669"/>
    <property type="project" value="InterPro"/>
</dbReference>